<dbReference type="PANTHER" id="PTHR46268:SF27">
    <property type="entry name" value="UNIVERSAL STRESS PROTEIN RV2623"/>
    <property type="match status" value="1"/>
</dbReference>
<dbReference type="Pfam" id="PF00582">
    <property type="entry name" value="Usp"/>
    <property type="match status" value="2"/>
</dbReference>
<dbReference type="Proteomes" id="UP000584374">
    <property type="component" value="Unassembled WGS sequence"/>
</dbReference>
<dbReference type="InterPro" id="IPR006016">
    <property type="entry name" value="UspA"/>
</dbReference>
<evidence type="ECO:0000256" key="2">
    <source>
        <dbReference type="ARBA" id="ARBA00022741"/>
    </source>
</evidence>
<proteinExistence type="inferred from homology"/>
<dbReference type="RefSeq" id="WP_184727257.1">
    <property type="nucleotide sequence ID" value="NZ_JACHIW010000001.1"/>
</dbReference>
<keyword evidence="6" id="KW-1185">Reference proteome</keyword>
<comment type="caution">
    <text evidence="5">The sequence shown here is derived from an EMBL/GenBank/DDBJ whole genome shotgun (WGS) entry which is preliminary data.</text>
</comment>
<evidence type="ECO:0000259" key="4">
    <source>
        <dbReference type="Pfam" id="PF00582"/>
    </source>
</evidence>
<dbReference type="InterPro" id="IPR014729">
    <property type="entry name" value="Rossmann-like_a/b/a_fold"/>
</dbReference>
<reference evidence="5 6" key="1">
    <citation type="submission" date="2020-08" db="EMBL/GenBank/DDBJ databases">
        <title>Sequencing the genomes of 1000 actinobacteria strains.</title>
        <authorList>
            <person name="Klenk H.-P."/>
        </authorList>
    </citation>
    <scope>NUCLEOTIDE SEQUENCE [LARGE SCALE GENOMIC DNA]</scope>
    <source>
        <strain evidence="5 6">DSM 45584</strain>
    </source>
</reference>
<dbReference type="Gene3D" id="3.40.50.620">
    <property type="entry name" value="HUPs"/>
    <property type="match status" value="2"/>
</dbReference>
<dbReference type="GO" id="GO:0005524">
    <property type="term" value="F:ATP binding"/>
    <property type="evidence" value="ECO:0007669"/>
    <property type="project" value="UniProtKB-KW"/>
</dbReference>
<keyword evidence="2" id="KW-0547">Nucleotide-binding</keyword>
<gene>
    <name evidence="5" type="ORF">BJ970_003582</name>
</gene>
<evidence type="ECO:0000313" key="6">
    <source>
        <dbReference type="Proteomes" id="UP000584374"/>
    </source>
</evidence>
<dbReference type="InterPro" id="IPR006015">
    <property type="entry name" value="Universal_stress_UspA"/>
</dbReference>
<comment type="similarity">
    <text evidence="1">Belongs to the universal stress protein A family.</text>
</comment>
<protein>
    <submittedName>
        <fullName evidence="5">Nucleotide-binding universal stress UspA family protein</fullName>
    </submittedName>
</protein>
<feature type="domain" description="UspA" evidence="4">
    <location>
        <begin position="158"/>
        <end position="294"/>
    </location>
</feature>
<accession>A0A840QBM5</accession>
<dbReference type="PRINTS" id="PR01438">
    <property type="entry name" value="UNVRSLSTRESS"/>
</dbReference>
<feature type="domain" description="UspA" evidence="4">
    <location>
        <begin position="7"/>
        <end position="147"/>
    </location>
</feature>
<evidence type="ECO:0000256" key="3">
    <source>
        <dbReference type="ARBA" id="ARBA00022840"/>
    </source>
</evidence>
<evidence type="ECO:0000313" key="5">
    <source>
        <dbReference type="EMBL" id="MBB5156048.1"/>
    </source>
</evidence>
<dbReference type="AlphaFoldDB" id="A0A840QBM5"/>
<dbReference type="PANTHER" id="PTHR46268">
    <property type="entry name" value="STRESS RESPONSE PROTEIN NHAX"/>
    <property type="match status" value="1"/>
</dbReference>
<keyword evidence="3" id="KW-0067">ATP-binding</keyword>
<dbReference type="EMBL" id="JACHIW010000001">
    <property type="protein sequence ID" value="MBB5156048.1"/>
    <property type="molecule type" value="Genomic_DNA"/>
</dbReference>
<dbReference type="SUPFAM" id="SSF52402">
    <property type="entry name" value="Adenine nucleotide alpha hydrolases-like"/>
    <property type="match status" value="2"/>
</dbReference>
<sequence>MTTAQAKPVVVGIDGSSSALNAARWAAAEAHRRRSWLRVVFADVFALVYLPDLPTMPLPETYANAMARQAQQWLHRAKEEATAAAPGVDVRTFVRAGGAIPVLISESRHAQLAVVGSSGLGGFTGLFVGSAAIGLCAHGHCSVAVVRQPPTAAPDAPVVVGVDDSPHEETVLKTAFEEATMRGVALEAVHAWHTIGTEQAWSSFHSQGYRATIQADEERILAETLAGWNEKYPDVEVRHIVAHNKPARALHEHAQHAQLLVVGSRGRGPVTGLLLGSTSQQLVHHAPCPLIVAR</sequence>
<organism evidence="5 6">
    <name type="scientific">Saccharopolyspora phatthalungensis</name>
    <dbReference type="NCBI Taxonomy" id="664693"/>
    <lineage>
        <taxon>Bacteria</taxon>
        <taxon>Bacillati</taxon>
        <taxon>Actinomycetota</taxon>
        <taxon>Actinomycetes</taxon>
        <taxon>Pseudonocardiales</taxon>
        <taxon>Pseudonocardiaceae</taxon>
        <taxon>Saccharopolyspora</taxon>
    </lineage>
</organism>
<evidence type="ECO:0000256" key="1">
    <source>
        <dbReference type="ARBA" id="ARBA00008791"/>
    </source>
</evidence>
<name>A0A840QBM5_9PSEU</name>